<name>A0A9P0ATQ3_BRAAE</name>
<keyword evidence="2" id="KW-1185">Reference proteome</keyword>
<dbReference type="AlphaFoldDB" id="A0A9P0ATQ3"/>
<dbReference type="InterPro" id="IPR036561">
    <property type="entry name" value="MAM33_sf"/>
</dbReference>
<sequence>MKVLARVKIYFNVNHTVDADAEPELHENLDKPEIGELKSKPSFKVELVRGKTTVSILCSFVAPSDQDDGYSVLRIIHFGTRITVNNLSLKQIIEIFPNTKTKHKVLKVLFANDVKIFRSEV</sequence>
<accession>A0A9P0ATQ3</accession>
<dbReference type="OrthoDB" id="278212at2759"/>
<protein>
    <submittedName>
        <fullName evidence="1">Uncharacterized protein</fullName>
    </submittedName>
</protein>
<organism evidence="1 2">
    <name type="scientific">Brassicogethes aeneus</name>
    <name type="common">Rape pollen beetle</name>
    <name type="synonym">Meligethes aeneus</name>
    <dbReference type="NCBI Taxonomy" id="1431903"/>
    <lineage>
        <taxon>Eukaryota</taxon>
        <taxon>Metazoa</taxon>
        <taxon>Ecdysozoa</taxon>
        <taxon>Arthropoda</taxon>
        <taxon>Hexapoda</taxon>
        <taxon>Insecta</taxon>
        <taxon>Pterygota</taxon>
        <taxon>Neoptera</taxon>
        <taxon>Endopterygota</taxon>
        <taxon>Coleoptera</taxon>
        <taxon>Polyphaga</taxon>
        <taxon>Cucujiformia</taxon>
        <taxon>Nitidulidae</taxon>
        <taxon>Meligethinae</taxon>
        <taxon>Brassicogethes</taxon>
    </lineage>
</organism>
<gene>
    <name evidence="1" type="ORF">MELIAE_LOCUS1199</name>
</gene>
<dbReference type="Proteomes" id="UP001154078">
    <property type="component" value="Chromosome 1"/>
</dbReference>
<proteinExistence type="predicted"/>
<reference evidence="1" key="1">
    <citation type="submission" date="2021-12" db="EMBL/GenBank/DDBJ databases">
        <authorList>
            <person name="King R."/>
        </authorList>
    </citation>
    <scope>NUCLEOTIDE SEQUENCE</scope>
</reference>
<dbReference type="EMBL" id="OV121132">
    <property type="protein sequence ID" value="CAH0547156.1"/>
    <property type="molecule type" value="Genomic_DNA"/>
</dbReference>
<evidence type="ECO:0000313" key="1">
    <source>
        <dbReference type="EMBL" id="CAH0547156.1"/>
    </source>
</evidence>
<dbReference type="Gene3D" id="3.10.280.10">
    <property type="entry name" value="Mitochondrial glycoprotein"/>
    <property type="match status" value="1"/>
</dbReference>
<evidence type="ECO:0000313" key="2">
    <source>
        <dbReference type="Proteomes" id="UP001154078"/>
    </source>
</evidence>